<sequence>MPNKPAPALPSHKAIIARNGGPASLGRKINVDPNTVKGWNRLDSIPAPHWHALAEANAATLDELAAAAARRIAA</sequence>
<proteinExistence type="predicted"/>
<dbReference type="InterPro" id="IPR059216">
    <property type="entry name" value="LeuA_carph_isopro_dom"/>
</dbReference>
<gene>
    <name evidence="1" type="ORF">ABUH87_12225</name>
</gene>
<accession>A0ABV3REG4</accession>
<reference evidence="1 2" key="1">
    <citation type="submission" date="2024-06" db="EMBL/GenBank/DDBJ databases">
        <title>Novosphingobium rhizovicinus M1R2S20.</title>
        <authorList>
            <person name="Sun J.-Q."/>
        </authorList>
    </citation>
    <scope>NUCLEOTIDE SEQUENCE [LARGE SCALE GENOMIC DNA]</scope>
    <source>
        <strain evidence="1 2">M1R2S20</strain>
    </source>
</reference>
<evidence type="ECO:0000313" key="1">
    <source>
        <dbReference type="EMBL" id="MEW9855905.1"/>
    </source>
</evidence>
<protein>
    <submittedName>
        <fullName evidence="1">Carph-isopro domain-containing protein</fullName>
    </submittedName>
</protein>
<organism evidence="1 2">
    <name type="scientific">Novosphingobium rhizovicinum</name>
    <dbReference type="NCBI Taxonomy" id="3228928"/>
    <lineage>
        <taxon>Bacteria</taxon>
        <taxon>Pseudomonadati</taxon>
        <taxon>Pseudomonadota</taxon>
        <taxon>Alphaproteobacteria</taxon>
        <taxon>Sphingomonadales</taxon>
        <taxon>Sphingomonadaceae</taxon>
        <taxon>Novosphingobium</taxon>
    </lineage>
</organism>
<dbReference type="NCBIfam" id="NF046037">
    <property type="entry name" value="carphisopro"/>
    <property type="match status" value="1"/>
</dbReference>
<comment type="caution">
    <text evidence="1">The sequence shown here is derived from an EMBL/GenBank/DDBJ whole genome shotgun (WGS) entry which is preliminary data.</text>
</comment>
<dbReference type="RefSeq" id="WP_367774194.1">
    <property type="nucleotide sequence ID" value="NZ_JBFNXR010000048.1"/>
</dbReference>
<dbReference type="EMBL" id="JBFNXR010000048">
    <property type="protein sequence ID" value="MEW9855905.1"/>
    <property type="molecule type" value="Genomic_DNA"/>
</dbReference>
<keyword evidence="2" id="KW-1185">Reference proteome</keyword>
<evidence type="ECO:0000313" key="2">
    <source>
        <dbReference type="Proteomes" id="UP001556118"/>
    </source>
</evidence>
<dbReference type="Proteomes" id="UP001556118">
    <property type="component" value="Unassembled WGS sequence"/>
</dbReference>
<name>A0ABV3REG4_9SPHN</name>